<evidence type="ECO:0000313" key="9">
    <source>
        <dbReference type="Proteomes" id="UP000061512"/>
    </source>
</evidence>
<gene>
    <name evidence="8" type="ORF">WT57_23360</name>
</gene>
<evidence type="ECO:0000313" key="8">
    <source>
        <dbReference type="EMBL" id="KWF62790.1"/>
    </source>
</evidence>
<reference evidence="8 9" key="1">
    <citation type="submission" date="2015-11" db="EMBL/GenBank/DDBJ databases">
        <title>Expanding the genomic diversity of Burkholderia species for the development of highly accurate diagnostics.</title>
        <authorList>
            <person name="Sahl J."/>
            <person name="Keim P."/>
            <person name="Wagner D."/>
        </authorList>
    </citation>
    <scope>NUCLEOTIDE SEQUENCE [LARGE SCALE GENOMIC DNA]</scope>
    <source>
        <strain evidence="8 9">MSMB574WGS</strain>
    </source>
</reference>
<keyword evidence="6" id="KW-0732">Signal</keyword>
<feature type="chain" id="PRO_5007291204" description="OmpA-like domain-containing protein" evidence="6">
    <location>
        <begin position="17"/>
        <end position="222"/>
    </location>
</feature>
<dbReference type="PANTHER" id="PTHR30329">
    <property type="entry name" value="STATOR ELEMENT OF FLAGELLAR MOTOR COMPLEX"/>
    <property type="match status" value="1"/>
</dbReference>
<dbReference type="PRINTS" id="PR01021">
    <property type="entry name" value="OMPADOMAIN"/>
</dbReference>
<evidence type="ECO:0000259" key="7">
    <source>
        <dbReference type="PROSITE" id="PS51123"/>
    </source>
</evidence>
<evidence type="ECO:0000256" key="1">
    <source>
        <dbReference type="ARBA" id="ARBA00004442"/>
    </source>
</evidence>
<dbReference type="Gene3D" id="3.30.1330.60">
    <property type="entry name" value="OmpA-like domain"/>
    <property type="match status" value="1"/>
</dbReference>
<keyword evidence="2 4" id="KW-0472">Membrane</keyword>
<dbReference type="RefSeq" id="WP_059605155.1">
    <property type="nucleotide sequence ID" value="NZ_CP013377.1"/>
</dbReference>
<dbReference type="EMBL" id="LPJX01000048">
    <property type="protein sequence ID" value="KWF62790.1"/>
    <property type="molecule type" value="Genomic_DNA"/>
</dbReference>
<protein>
    <recommendedName>
        <fullName evidence="7">OmpA-like domain-containing protein</fullName>
    </recommendedName>
</protein>
<name>A0A132EX97_9BURK</name>
<evidence type="ECO:0000256" key="6">
    <source>
        <dbReference type="SAM" id="SignalP"/>
    </source>
</evidence>
<dbReference type="Pfam" id="PF00691">
    <property type="entry name" value="OmpA"/>
    <property type="match status" value="1"/>
</dbReference>
<dbReference type="PROSITE" id="PS51123">
    <property type="entry name" value="OMPA_2"/>
    <property type="match status" value="1"/>
</dbReference>
<sequence>MNKLALALALAATALAACSTASGPTYSASELQPRDGVRTFQVDCHGLLSGPQTCMKAARKICGDQPVRTVDAARALRDGSDPASLVFQCGAAPAEPAPAATPAPAPAAVEHVNLAGDALFATGLSTLTPAARTSLDKLLSEREDRTYTQVTITGYTDSVGSDASNLALSKRRAETVAAYLTRHGLKTQALTVTGRGSADPVASNATAEGRASNRRVEISLQR</sequence>
<evidence type="ECO:0000256" key="2">
    <source>
        <dbReference type="ARBA" id="ARBA00023136"/>
    </source>
</evidence>
<dbReference type="AlphaFoldDB" id="A0A132EX97"/>
<accession>A0A132EX97</accession>
<evidence type="ECO:0000256" key="4">
    <source>
        <dbReference type="PROSITE-ProRule" id="PRU00473"/>
    </source>
</evidence>
<dbReference type="KEGG" id="bpsl:WS57_02010"/>
<keyword evidence="3" id="KW-0998">Cell outer membrane</keyword>
<dbReference type="InterPro" id="IPR036737">
    <property type="entry name" value="OmpA-like_sf"/>
</dbReference>
<evidence type="ECO:0000256" key="5">
    <source>
        <dbReference type="SAM" id="MobiDB-lite"/>
    </source>
</evidence>
<evidence type="ECO:0000256" key="3">
    <source>
        <dbReference type="ARBA" id="ARBA00023237"/>
    </source>
</evidence>
<dbReference type="GO" id="GO:0009279">
    <property type="term" value="C:cell outer membrane"/>
    <property type="evidence" value="ECO:0007669"/>
    <property type="project" value="UniProtKB-SubCell"/>
</dbReference>
<feature type="signal peptide" evidence="6">
    <location>
        <begin position="1"/>
        <end position="16"/>
    </location>
</feature>
<dbReference type="InterPro" id="IPR050330">
    <property type="entry name" value="Bact_OuterMem_StrucFunc"/>
</dbReference>
<proteinExistence type="predicted"/>
<dbReference type="Proteomes" id="UP000061512">
    <property type="component" value="Unassembled WGS sequence"/>
</dbReference>
<feature type="region of interest" description="Disordered" evidence="5">
    <location>
        <begin position="195"/>
        <end position="222"/>
    </location>
</feature>
<dbReference type="PANTHER" id="PTHR30329:SF21">
    <property type="entry name" value="LIPOPROTEIN YIAD-RELATED"/>
    <property type="match status" value="1"/>
</dbReference>
<dbReference type="InterPro" id="IPR006664">
    <property type="entry name" value="OMP_bac"/>
</dbReference>
<dbReference type="PROSITE" id="PS51257">
    <property type="entry name" value="PROKAR_LIPOPROTEIN"/>
    <property type="match status" value="1"/>
</dbReference>
<dbReference type="CDD" id="cd07185">
    <property type="entry name" value="OmpA_C-like"/>
    <property type="match status" value="1"/>
</dbReference>
<dbReference type="SUPFAM" id="SSF103088">
    <property type="entry name" value="OmpA-like"/>
    <property type="match status" value="1"/>
</dbReference>
<dbReference type="InterPro" id="IPR006665">
    <property type="entry name" value="OmpA-like"/>
</dbReference>
<comment type="subcellular location">
    <subcellularLocation>
        <location evidence="1">Cell outer membrane</location>
    </subcellularLocation>
</comment>
<dbReference type="PRINTS" id="PR01023">
    <property type="entry name" value="NAFLGMOTY"/>
</dbReference>
<comment type="caution">
    <text evidence="8">The sequence shown here is derived from an EMBL/GenBank/DDBJ whole genome shotgun (WGS) entry which is preliminary data.</text>
</comment>
<feature type="domain" description="OmpA-like" evidence="7">
    <location>
        <begin position="107"/>
        <end position="222"/>
    </location>
</feature>
<organism evidence="8 9">
    <name type="scientific">Burkholderia pseudomultivorans</name>
    <dbReference type="NCBI Taxonomy" id="1207504"/>
    <lineage>
        <taxon>Bacteria</taxon>
        <taxon>Pseudomonadati</taxon>
        <taxon>Pseudomonadota</taxon>
        <taxon>Betaproteobacteria</taxon>
        <taxon>Burkholderiales</taxon>
        <taxon>Burkholderiaceae</taxon>
        <taxon>Burkholderia</taxon>
        <taxon>Burkholderia cepacia complex</taxon>
    </lineage>
</organism>